<evidence type="ECO:0000256" key="2">
    <source>
        <dbReference type="ARBA" id="ARBA00012438"/>
    </source>
</evidence>
<keyword evidence="8" id="KW-0732">Signal</keyword>
<keyword evidence="4" id="KW-0808">Transferase</keyword>
<dbReference type="CDD" id="cd18773">
    <property type="entry name" value="PDC1_HK_sensor"/>
    <property type="match status" value="1"/>
</dbReference>
<dbReference type="PROSITE" id="PS50109">
    <property type="entry name" value="HIS_KIN"/>
    <property type="match status" value="1"/>
</dbReference>
<dbReference type="SMART" id="SM00388">
    <property type="entry name" value="HisKA"/>
    <property type="match status" value="1"/>
</dbReference>
<keyword evidence="3 6" id="KW-0597">Phosphoprotein</keyword>
<feature type="domain" description="Response regulatory" evidence="10">
    <location>
        <begin position="616"/>
        <end position="733"/>
    </location>
</feature>
<dbReference type="PRINTS" id="PR00344">
    <property type="entry name" value="BCTRLSENSOR"/>
</dbReference>
<keyword evidence="5 11" id="KW-0418">Kinase</keyword>
<protein>
    <recommendedName>
        <fullName evidence="2">histidine kinase</fullName>
        <ecNumber evidence="2">2.7.13.3</ecNumber>
    </recommendedName>
</protein>
<dbReference type="EMBL" id="JAGINP010000016">
    <property type="protein sequence ID" value="MBP2294518.1"/>
    <property type="molecule type" value="Genomic_DNA"/>
</dbReference>
<reference evidence="11 12" key="1">
    <citation type="submission" date="2021-03" db="EMBL/GenBank/DDBJ databases">
        <title>Genomic Encyclopedia of Type Strains, Phase III (KMG-III): the genomes of soil and plant-associated and newly described type strains.</title>
        <authorList>
            <person name="Whitman W."/>
        </authorList>
    </citation>
    <scope>NUCLEOTIDE SEQUENCE [LARGE SCALE GENOMIC DNA]</scope>
    <source>
        <strain evidence="11 12">IMMIB AFH-6</strain>
    </source>
</reference>
<evidence type="ECO:0000256" key="5">
    <source>
        <dbReference type="ARBA" id="ARBA00022777"/>
    </source>
</evidence>
<dbReference type="PANTHER" id="PTHR43047:SF9">
    <property type="entry name" value="HISTIDINE KINASE"/>
    <property type="match status" value="1"/>
</dbReference>
<evidence type="ECO:0000256" key="3">
    <source>
        <dbReference type="ARBA" id="ARBA00022553"/>
    </source>
</evidence>
<gene>
    <name evidence="11" type="ORF">J2851_004308</name>
</gene>
<keyword evidence="7" id="KW-0472">Membrane</keyword>
<dbReference type="InterPro" id="IPR001789">
    <property type="entry name" value="Sig_transdc_resp-reg_receiver"/>
</dbReference>
<dbReference type="GO" id="GO:0016301">
    <property type="term" value="F:kinase activity"/>
    <property type="evidence" value="ECO:0007669"/>
    <property type="project" value="UniProtKB-KW"/>
</dbReference>
<feature type="modified residue" description="4-aspartylphosphate" evidence="6">
    <location>
        <position position="667"/>
    </location>
</feature>
<dbReference type="Gene3D" id="3.30.450.20">
    <property type="entry name" value="PAS domain"/>
    <property type="match status" value="1"/>
</dbReference>
<dbReference type="Proteomes" id="UP000781958">
    <property type="component" value="Unassembled WGS sequence"/>
</dbReference>
<dbReference type="InterPro" id="IPR004358">
    <property type="entry name" value="Sig_transdc_His_kin-like_C"/>
</dbReference>
<keyword evidence="12" id="KW-1185">Reference proteome</keyword>
<dbReference type="EC" id="2.7.13.3" evidence="2"/>
<evidence type="ECO:0000259" key="9">
    <source>
        <dbReference type="PROSITE" id="PS50109"/>
    </source>
</evidence>
<organism evidence="11 12">
    <name type="scientific">Azospirillum rugosum</name>
    <dbReference type="NCBI Taxonomy" id="416170"/>
    <lineage>
        <taxon>Bacteria</taxon>
        <taxon>Pseudomonadati</taxon>
        <taxon>Pseudomonadota</taxon>
        <taxon>Alphaproteobacteria</taxon>
        <taxon>Rhodospirillales</taxon>
        <taxon>Azospirillaceae</taxon>
        <taxon>Azospirillum</taxon>
    </lineage>
</organism>
<evidence type="ECO:0000256" key="7">
    <source>
        <dbReference type="SAM" id="Phobius"/>
    </source>
</evidence>
<evidence type="ECO:0000259" key="10">
    <source>
        <dbReference type="PROSITE" id="PS50110"/>
    </source>
</evidence>
<dbReference type="Gene3D" id="1.10.287.130">
    <property type="match status" value="1"/>
</dbReference>
<dbReference type="PANTHER" id="PTHR43047">
    <property type="entry name" value="TWO-COMPONENT HISTIDINE PROTEIN KINASE"/>
    <property type="match status" value="1"/>
</dbReference>
<dbReference type="SUPFAM" id="SSF55874">
    <property type="entry name" value="ATPase domain of HSP90 chaperone/DNA topoisomerase II/histidine kinase"/>
    <property type="match status" value="1"/>
</dbReference>
<keyword evidence="7" id="KW-0812">Transmembrane</keyword>
<dbReference type="Pfam" id="PF00512">
    <property type="entry name" value="HisKA"/>
    <property type="match status" value="1"/>
</dbReference>
<sequence length="739" mass="78317">MQRAHLVAAFLAFAALCVGGSALSVWHDRTATLDQAQREIAATAQLLDEHANRVFESGDTLLQLFTAVVAGWDLTDPDEERRVWETLRARIDRMPQLDAVRVVDAEGRTVLDSARPPGTAHARAPAPALAPLDRDTVQRSILAHRVGGLRVGTAMGEADGARDRFTISRALHNADGQVRAVVVLAIRGSYFSRIYGQTGWGTGARLALFTAARERLAEWPPDGTVEPPVAAWPQPWDPPDTPAMPDGTHLTAARQLDPYPVVVVASRPLHEILAGWRERAAWAGAITGGVLAGTGLLFLYALSGIRREEAVRAELVRANLSLDERVRRRTAELEGALRAAETANLAKMKVLATVSHDLRQPLQGLAAFHDLLLKDSPNPDLHRLGRMASASLQAGQRLLDDLLTLSRLEAGVVPVEEADFAVGPLLEQLAAELAAEAAGKGLRLRVVPTTARVRSDPARLQPILRNLLSNAVKYTISGGIVVGVRRRGDHVRVEVWDSGQGIPQAELGTIWEEFYQIGNPARDGSRGAGLGLSIVDRTARLLNHPLDVRSRPGRGSVFTVTLPRAEPAGRGGLVDDRAADVAAEPAPAPVLVLPVGTAPTAAARAATSAGRLGGRVILIVEDDPLQRSSLTLLLEQAGAVVVAADSFDAALAMTRAAVNAPSAILSDYRLPGGTDGLSGIERLRATLGTGLPAVLLTGELSAELARAAEGARCTVLTKPAQPARILATLAELTTAEAAA</sequence>
<dbReference type="InterPro" id="IPR003594">
    <property type="entry name" value="HATPase_dom"/>
</dbReference>
<dbReference type="InterPro" id="IPR036890">
    <property type="entry name" value="HATPase_C_sf"/>
</dbReference>
<keyword evidence="7" id="KW-1133">Transmembrane helix</keyword>
<dbReference type="Pfam" id="PF00072">
    <property type="entry name" value="Response_reg"/>
    <property type="match status" value="1"/>
</dbReference>
<dbReference type="InterPro" id="IPR011006">
    <property type="entry name" value="CheY-like_superfamily"/>
</dbReference>
<dbReference type="RefSeq" id="WP_209768720.1">
    <property type="nucleotide sequence ID" value="NZ_JAGINP010000016.1"/>
</dbReference>
<evidence type="ECO:0000256" key="4">
    <source>
        <dbReference type="ARBA" id="ARBA00022679"/>
    </source>
</evidence>
<evidence type="ECO:0000256" key="6">
    <source>
        <dbReference type="PROSITE-ProRule" id="PRU00169"/>
    </source>
</evidence>
<comment type="catalytic activity">
    <reaction evidence="1">
        <text>ATP + protein L-histidine = ADP + protein N-phospho-L-histidine.</text>
        <dbReference type="EC" id="2.7.13.3"/>
    </reaction>
</comment>
<dbReference type="Gene3D" id="3.30.565.10">
    <property type="entry name" value="Histidine kinase-like ATPase, C-terminal domain"/>
    <property type="match status" value="1"/>
</dbReference>
<dbReference type="InterPro" id="IPR003661">
    <property type="entry name" value="HisK_dim/P_dom"/>
</dbReference>
<feature type="domain" description="Histidine kinase" evidence="9">
    <location>
        <begin position="353"/>
        <end position="566"/>
    </location>
</feature>
<dbReference type="PROSITE" id="PS50110">
    <property type="entry name" value="RESPONSE_REGULATORY"/>
    <property type="match status" value="1"/>
</dbReference>
<evidence type="ECO:0000256" key="8">
    <source>
        <dbReference type="SAM" id="SignalP"/>
    </source>
</evidence>
<evidence type="ECO:0000313" key="11">
    <source>
        <dbReference type="EMBL" id="MBP2294518.1"/>
    </source>
</evidence>
<evidence type="ECO:0000256" key="1">
    <source>
        <dbReference type="ARBA" id="ARBA00000085"/>
    </source>
</evidence>
<evidence type="ECO:0000313" key="12">
    <source>
        <dbReference type="Proteomes" id="UP000781958"/>
    </source>
</evidence>
<dbReference type="SMART" id="SM00387">
    <property type="entry name" value="HATPase_c"/>
    <property type="match status" value="1"/>
</dbReference>
<dbReference type="Gene3D" id="3.40.50.2300">
    <property type="match status" value="1"/>
</dbReference>
<dbReference type="CDD" id="cd00156">
    <property type="entry name" value="REC"/>
    <property type="match status" value="1"/>
</dbReference>
<accession>A0ABS4SR09</accession>
<dbReference type="SUPFAM" id="SSF52172">
    <property type="entry name" value="CheY-like"/>
    <property type="match status" value="1"/>
</dbReference>
<feature type="chain" id="PRO_5046897782" description="histidine kinase" evidence="8">
    <location>
        <begin position="25"/>
        <end position="739"/>
    </location>
</feature>
<feature type="transmembrane region" description="Helical" evidence="7">
    <location>
        <begin position="280"/>
        <end position="302"/>
    </location>
</feature>
<dbReference type="InterPro" id="IPR036097">
    <property type="entry name" value="HisK_dim/P_sf"/>
</dbReference>
<dbReference type="SUPFAM" id="SSF47384">
    <property type="entry name" value="Homodimeric domain of signal transducing histidine kinase"/>
    <property type="match status" value="1"/>
</dbReference>
<dbReference type="Pfam" id="PF02518">
    <property type="entry name" value="HATPase_c"/>
    <property type="match status" value="1"/>
</dbReference>
<proteinExistence type="predicted"/>
<dbReference type="SMART" id="SM00448">
    <property type="entry name" value="REC"/>
    <property type="match status" value="1"/>
</dbReference>
<dbReference type="CDD" id="cd00082">
    <property type="entry name" value="HisKA"/>
    <property type="match status" value="1"/>
</dbReference>
<name>A0ABS4SR09_9PROT</name>
<comment type="caution">
    <text evidence="11">The sequence shown here is derived from an EMBL/GenBank/DDBJ whole genome shotgun (WGS) entry which is preliminary data.</text>
</comment>
<feature type="signal peptide" evidence="8">
    <location>
        <begin position="1"/>
        <end position="24"/>
    </location>
</feature>
<dbReference type="InterPro" id="IPR005467">
    <property type="entry name" value="His_kinase_dom"/>
</dbReference>